<feature type="domain" description="Histidine kinase/HSP90-like ATPase" evidence="2">
    <location>
        <begin position="271"/>
        <end position="357"/>
    </location>
</feature>
<dbReference type="GO" id="GO:0016301">
    <property type="term" value="F:kinase activity"/>
    <property type="evidence" value="ECO:0007669"/>
    <property type="project" value="UniProtKB-KW"/>
</dbReference>
<evidence type="ECO:0000256" key="1">
    <source>
        <dbReference type="SAM" id="Phobius"/>
    </source>
</evidence>
<accession>A0ABP7RSS9</accession>
<protein>
    <submittedName>
        <fullName evidence="4">Histidine kinase</fullName>
    </submittedName>
</protein>
<keyword evidence="5" id="KW-1185">Reference proteome</keyword>
<keyword evidence="1" id="KW-0812">Transmembrane</keyword>
<comment type="caution">
    <text evidence="4">The sequence shown here is derived from an EMBL/GenBank/DDBJ whole genome shotgun (WGS) entry which is preliminary data.</text>
</comment>
<dbReference type="Proteomes" id="UP001500567">
    <property type="component" value="Unassembled WGS sequence"/>
</dbReference>
<dbReference type="InterPro" id="IPR050640">
    <property type="entry name" value="Bact_2-comp_sensor_kinase"/>
</dbReference>
<sequence length="357" mass="39459">MLRLTTDASISFTRRDVAWLGLFYLLAALLDRTTVWLLWGGWETSGTGQPAYLDPRELMASSGLDFLLRFLCALPIGYLVGTRLHALGLGRQLLAYGLLGVVFVAVTGLGSAQLKARLGWSVLFGGKLGAYAYYVSALFYGVQLGLILLLVHVRKYKQALQAQAELRDALTRSQLAALKAQLNPHFIHNTFNSINAAIEPANERARELIIDLSDLFRYQNAVAQQEWVTVAEEISFLTKYLGLVQRRFQDRLRVSFAVDEAVLTRQMPPMLLQPLVENAVQHGVTPHVGACAIHLSVQLVAGRLLFTVADTGVGLSEEGFRPGLGLRNTQLRLEKLCNATLHLTPNEPRGVRAHFSL</sequence>
<dbReference type="InterPro" id="IPR010559">
    <property type="entry name" value="Sig_transdc_His_kin_internal"/>
</dbReference>
<dbReference type="RefSeq" id="WP_345071579.1">
    <property type="nucleotide sequence ID" value="NZ_BAABDJ010000007.1"/>
</dbReference>
<dbReference type="Pfam" id="PF02518">
    <property type="entry name" value="HATPase_c"/>
    <property type="match status" value="1"/>
</dbReference>
<name>A0ABP7RSS9_9BACT</name>
<evidence type="ECO:0000313" key="4">
    <source>
        <dbReference type="EMBL" id="GAA4001767.1"/>
    </source>
</evidence>
<dbReference type="SUPFAM" id="SSF55874">
    <property type="entry name" value="ATPase domain of HSP90 chaperone/DNA topoisomerase II/histidine kinase"/>
    <property type="match status" value="1"/>
</dbReference>
<dbReference type="Pfam" id="PF06580">
    <property type="entry name" value="His_kinase"/>
    <property type="match status" value="1"/>
</dbReference>
<dbReference type="PANTHER" id="PTHR34220:SF7">
    <property type="entry name" value="SENSOR HISTIDINE KINASE YPDA"/>
    <property type="match status" value="1"/>
</dbReference>
<evidence type="ECO:0000259" key="2">
    <source>
        <dbReference type="Pfam" id="PF02518"/>
    </source>
</evidence>
<organism evidence="4 5">
    <name type="scientific">Hymenobacter fastidiosus</name>
    <dbReference type="NCBI Taxonomy" id="486264"/>
    <lineage>
        <taxon>Bacteria</taxon>
        <taxon>Pseudomonadati</taxon>
        <taxon>Bacteroidota</taxon>
        <taxon>Cytophagia</taxon>
        <taxon>Cytophagales</taxon>
        <taxon>Hymenobacteraceae</taxon>
        <taxon>Hymenobacter</taxon>
    </lineage>
</organism>
<dbReference type="EMBL" id="BAABDJ010000007">
    <property type="protein sequence ID" value="GAA4001767.1"/>
    <property type="molecule type" value="Genomic_DNA"/>
</dbReference>
<gene>
    <name evidence="4" type="ORF">GCM10022408_11320</name>
</gene>
<dbReference type="InterPro" id="IPR036890">
    <property type="entry name" value="HATPase_C_sf"/>
</dbReference>
<feature type="transmembrane region" description="Helical" evidence="1">
    <location>
        <begin position="21"/>
        <end position="39"/>
    </location>
</feature>
<keyword evidence="4" id="KW-0418">Kinase</keyword>
<keyword evidence="1" id="KW-1133">Transmembrane helix</keyword>
<feature type="transmembrane region" description="Helical" evidence="1">
    <location>
        <begin position="131"/>
        <end position="151"/>
    </location>
</feature>
<feature type="transmembrane region" description="Helical" evidence="1">
    <location>
        <begin position="93"/>
        <end position="111"/>
    </location>
</feature>
<dbReference type="InterPro" id="IPR003594">
    <property type="entry name" value="HATPase_dom"/>
</dbReference>
<feature type="transmembrane region" description="Helical" evidence="1">
    <location>
        <begin position="59"/>
        <end position="81"/>
    </location>
</feature>
<evidence type="ECO:0000259" key="3">
    <source>
        <dbReference type="Pfam" id="PF06580"/>
    </source>
</evidence>
<dbReference type="PANTHER" id="PTHR34220">
    <property type="entry name" value="SENSOR HISTIDINE KINASE YPDA"/>
    <property type="match status" value="1"/>
</dbReference>
<proteinExistence type="predicted"/>
<evidence type="ECO:0000313" key="5">
    <source>
        <dbReference type="Proteomes" id="UP001500567"/>
    </source>
</evidence>
<keyword evidence="1" id="KW-0472">Membrane</keyword>
<feature type="domain" description="Signal transduction histidine kinase internal region" evidence="3">
    <location>
        <begin position="174"/>
        <end position="252"/>
    </location>
</feature>
<reference evidence="5" key="1">
    <citation type="journal article" date="2019" name="Int. J. Syst. Evol. Microbiol.">
        <title>The Global Catalogue of Microorganisms (GCM) 10K type strain sequencing project: providing services to taxonomists for standard genome sequencing and annotation.</title>
        <authorList>
            <consortium name="The Broad Institute Genomics Platform"/>
            <consortium name="The Broad Institute Genome Sequencing Center for Infectious Disease"/>
            <person name="Wu L."/>
            <person name="Ma J."/>
        </authorList>
    </citation>
    <scope>NUCLEOTIDE SEQUENCE [LARGE SCALE GENOMIC DNA]</scope>
    <source>
        <strain evidence="5">JCM 17224</strain>
    </source>
</reference>
<dbReference type="Gene3D" id="3.30.565.10">
    <property type="entry name" value="Histidine kinase-like ATPase, C-terminal domain"/>
    <property type="match status" value="1"/>
</dbReference>
<keyword evidence="4" id="KW-0808">Transferase</keyword>